<dbReference type="PIRSF" id="PIRSF000439">
    <property type="entry name" value="Oat_ACAT_DAG_ARE"/>
    <property type="match status" value="1"/>
</dbReference>
<dbReference type="FunCoup" id="A0A667X7U7">
    <property type="interactions" value="768"/>
</dbReference>
<feature type="transmembrane region" description="Helical" evidence="12">
    <location>
        <begin position="211"/>
        <end position="228"/>
    </location>
</feature>
<evidence type="ECO:0000256" key="2">
    <source>
        <dbReference type="ARBA" id="ARBA00009010"/>
    </source>
</evidence>
<dbReference type="AlphaFoldDB" id="A0A667X7U7"/>
<feature type="transmembrane region" description="Helical" evidence="12">
    <location>
        <begin position="116"/>
        <end position="137"/>
    </location>
</feature>
<evidence type="ECO:0000256" key="5">
    <source>
        <dbReference type="ARBA" id="ARBA00022824"/>
    </source>
</evidence>
<keyword evidence="4 12" id="KW-0812">Transmembrane</keyword>
<feature type="transmembrane region" description="Helical" evidence="12">
    <location>
        <begin position="157"/>
        <end position="177"/>
    </location>
</feature>
<accession>A0A667X7U7</accession>
<evidence type="ECO:0000256" key="10">
    <source>
        <dbReference type="PIRSR" id="PIRSR000439-1"/>
    </source>
</evidence>
<dbReference type="Ensembl" id="ENSMMDT00005005109.1">
    <property type="protein sequence ID" value="ENSMMDP00005004971.1"/>
    <property type="gene ID" value="ENSMMDG00005002759.1"/>
</dbReference>
<sequence length="500" mass="57326">MSDRAEMRGPVTRRRRTTISGGGAASVKQANGSKWHEAAEKPPLCPGKVKPVEVSRQANNNDKVDREKEMPKQQQLTHSSRKESGTVEDINDRLSCHILQESLLSSASGYSNYRGILNWCVVMLVLSNARLFLENLIKYGILVDPIQVVSLFLKDPYSWPAACLIIGMLLFNCFNGTISETTGLIFHIFNLAALLIFPSATVLTVTSLTPVGGVLSLGVYTVLFLKLYSYKDTNRWCREIRQAKAKRLTRSYSCPSVARSNGSAVHTHVSYPGNLTHRDIYYFVFAPTLCYELNFPRSSRIRKRFLLRRLFEMWMVPTIQNSMKPFQSQPSSSSSSSSSSPQVPNHLIWLIFFYWFFHSSMNFVAELLQFGDREFYRDWWNSETVTYFWANWNIPVHKWCLRHFYKPMLRKGVNKFMAQTAVFLVSAFFHEYLVSIPLKMFRLWAFMGMMAQVPLALFVGRFLNGNYGNAAVWISLIIGQPVAVLMYVHDYYVLHYGTTT</sequence>
<evidence type="ECO:0000313" key="13">
    <source>
        <dbReference type="Ensembl" id="ENSMMDP00005004971.1"/>
    </source>
</evidence>
<dbReference type="Proteomes" id="UP000472263">
    <property type="component" value="Chromosome 11"/>
</dbReference>
<feature type="active site" evidence="10">
    <location>
        <position position="430"/>
    </location>
</feature>
<keyword evidence="7 9" id="KW-0472">Membrane</keyword>
<evidence type="ECO:0000256" key="12">
    <source>
        <dbReference type="SAM" id="Phobius"/>
    </source>
</evidence>
<evidence type="ECO:0000256" key="1">
    <source>
        <dbReference type="ARBA" id="ARBA00004477"/>
    </source>
</evidence>
<evidence type="ECO:0000256" key="9">
    <source>
        <dbReference type="PIRNR" id="PIRNR000439"/>
    </source>
</evidence>
<dbReference type="GO" id="GO:0004144">
    <property type="term" value="F:diacylglycerol O-acyltransferase activity"/>
    <property type="evidence" value="ECO:0007669"/>
    <property type="project" value="TreeGrafter"/>
</dbReference>
<organism evidence="13 14">
    <name type="scientific">Myripristis murdjan</name>
    <name type="common">pinecone soldierfish</name>
    <dbReference type="NCBI Taxonomy" id="586833"/>
    <lineage>
        <taxon>Eukaryota</taxon>
        <taxon>Metazoa</taxon>
        <taxon>Chordata</taxon>
        <taxon>Craniata</taxon>
        <taxon>Vertebrata</taxon>
        <taxon>Euteleostomi</taxon>
        <taxon>Actinopterygii</taxon>
        <taxon>Neopterygii</taxon>
        <taxon>Teleostei</taxon>
        <taxon>Neoteleostei</taxon>
        <taxon>Acanthomorphata</taxon>
        <taxon>Holocentriformes</taxon>
        <taxon>Holocentridae</taxon>
        <taxon>Myripristis</taxon>
    </lineage>
</organism>
<proteinExistence type="inferred from homology"/>
<dbReference type="GO" id="GO:0005789">
    <property type="term" value="C:endoplasmic reticulum membrane"/>
    <property type="evidence" value="ECO:0007669"/>
    <property type="project" value="UniProtKB-SubCell"/>
</dbReference>
<reference evidence="13" key="3">
    <citation type="submission" date="2025-09" db="UniProtKB">
        <authorList>
            <consortium name="Ensembl"/>
        </authorList>
    </citation>
    <scope>IDENTIFICATION</scope>
</reference>
<dbReference type="PANTHER" id="PTHR10408:SF19">
    <property type="entry name" value="O-ACYLTRANSFERASE"/>
    <property type="match status" value="1"/>
</dbReference>
<feature type="transmembrane region" description="Helical" evidence="12">
    <location>
        <begin position="470"/>
        <end position="488"/>
    </location>
</feature>
<evidence type="ECO:0000256" key="3">
    <source>
        <dbReference type="ARBA" id="ARBA00022679"/>
    </source>
</evidence>
<protein>
    <recommendedName>
        <fullName evidence="9">O-acyltransferase</fullName>
    </recommendedName>
</protein>
<keyword evidence="14" id="KW-1185">Reference proteome</keyword>
<name>A0A667X7U7_9TELE</name>
<dbReference type="GeneTree" id="ENSGT00950000183081"/>
<feature type="region of interest" description="Disordered" evidence="11">
    <location>
        <begin position="1"/>
        <end position="87"/>
    </location>
</feature>
<keyword evidence="5 9" id="KW-0256">Endoplasmic reticulum</keyword>
<evidence type="ECO:0000256" key="8">
    <source>
        <dbReference type="ARBA" id="ARBA00023315"/>
    </source>
</evidence>
<feature type="transmembrane region" description="Helical" evidence="12">
    <location>
        <begin position="416"/>
        <end position="435"/>
    </location>
</feature>
<keyword evidence="6 12" id="KW-1133">Transmembrane helix</keyword>
<feature type="transmembrane region" description="Helical" evidence="12">
    <location>
        <begin position="441"/>
        <end position="463"/>
    </location>
</feature>
<comment type="similarity">
    <text evidence="2 9">Belongs to the membrane-bound acyltransferase family. Sterol o-acyltransferase subfamily.</text>
</comment>
<dbReference type="PANTHER" id="PTHR10408">
    <property type="entry name" value="STEROL O-ACYLTRANSFERASE"/>
    <property type="match status" value="1"/>
</dbReference>
<dbReference type="InParanoid" id="A0A667X7U7"/>
<feature type="compositionally biased region" description="Basic and acidic residues" evidence="11">
    <location>
        <begin position="62"/>
        <end position="71"/>
    </location>
</feature>
<reference evidence="13" key="2">
    <citation type="submission" date="2025-08" db="UniProtKB">
        <authorList>
            <consortium name="Ensembl"/>
        </authorList>
    </citation>
    <scope>IDENTIFICATION</scope>
</reference>
<evidence type="ECO:0000256" key="6">
    <source>
        <dbReference type="ARBA" id="ARBA00022989"/>
    </source>
</evidence>
<dbReference type="InterPro" id="IPR004299">
    <property type="entry name" value="MBOAT_fam"/>
</dbReference>
<evidence type="ECO:0000313" key="14">
    <source>
        <dbReference type="Proteomes" id="UP000472263"/>
    </source>
</evidence>
<dbReference type="GO" id="GO:0019432">
    <property type="term" value="P:triglyceride biosynthetic process"/>
    <property type="evidence" value="ECO:0007669"/>
    <property type="project" value="TreeGrafter"/>
</dbReference>
<feature type="transmembrane region" description="Helical" evidence="12">
    <location>
        <begin position="184"/>
        <end position="205"/>
    </location>
</feature>
<reference evidence="13" key="1">
    <citation type="submission" date="2019-06" db="EMBL/GenBank/DDBJ databases">
        <authorList>
            <consortium name="Wellcome Sanger Institute Data Sharing"/>
        </authorList>
    </citation>
    <scope>NUCLEOTIDE SEQUENCE [LARGE SCALE GENOMIC DNA]</scope>
</reference>
<gene>
    <name evidence="13" type="primary">dgat1a</name>
</gene>
<dbReference type="GO" id="GO:0002834">
    <property type="term" value="P:regulation of response to tumor cell"/>
    <property type="evidence" value="ECO:0007669"/>
    <property type="project" value="Ensembl"/>
</dbReference>
<evidence type="ECO:0000256" key="7">
    <source>
        <dbReference type="ARBA" id="ARBA00023136"/>
    </source>
</evidence>
<evidence type="ECO:0000256" key="4">
    <source>
        <dbReference type="ARBA" id="ARBA00022692"/>
    </source>
</evidence>
<evidence type="ECO:0000256" key="11">
    <source>
        <dbReference type="SAM" id="MobiDB-lite"/>
    </source>
</evidence>
<keyword evidence="8 9" id="KW-0012">Acyltransferase</keyword>
<keyword evidence="3 9" id="KW-0808">Transferase</keyword>
<dbReference type="InterPro" id="IPR014371">
    <property type="entry name" value="Oat_ACAT_DAG_ARE"/>
</dbReference>
<dbReference type="Pfam" id="PF03062">
    <property type="entry name" value="MBOAT"/>
    <property type="match status" value="1"/>
</dbReference>
<comment type="subcellular location">
    <subcellularLocation>
        <location evidence="1 9">Endoplasmic reticulum membrane</location>
        <topology evidence="1 9">Multi-pass membrane protein</topology>
    </subcellularLocation>
</comment>